<sequence length="181" mass="19606">MKDKTKDVPTTVLDSSLECAISGWNDLNEHRLQLLELVQSTVGADVALLRETALKEAENTILASSLLCYPTWMGVAKVPFRQRGAEEDGVTPTISHDLMITSQFGSSSLLPTSKVPAEIINAMLRLASNIRSTILAESSNQGVRSSVWLEIAVEIAAPFLTSSFKNSLSCSIQSNPKLSSR</sequence>
<gene>
    <name evidence="1" type="ORF">M427DRAFT_336385</name>
</gene>
<reference evidence="1 2" key="1">
    <citation type="journal article" date="2015" name="Genome Biol. Evol.">
        <title>Phylogenomic analyses indicate that early fungi evolved digesting cell walls of algal ancestors of land plants.</title>
        <authorList>
            <person name="Chang Y."/>
            <person name="Wang S."/>
            <person name="Sekimoto S."/>
            <person name="Aerts A.L."/>
            <person name="Choi C."/>
            <person name="Clum A."/>
            <person name="LaButti K.M."/>
            <person name="Lindquist E.A."/>
            <person name="Yee Ngan C."/>
            <person name="Ohm R.A."/>
            <person name="Salamov A.A."/>
            <person name="Grigoriev I.V."/>
            <person name="Spatafora J.W."/>
            <person name="Berbee M.L."/>
        </authorList>
    </citation>
    <scope>NUCLEOTIDE SEQUENCE [LARGE SCALE GENOMIC DNA]</scope>
    <source>
        <strain evidence="1 2">JEL478</strain>
    </source>
</reference>
<dbReference type="AlphaFoldDB" id="A0A139ADB2"/>
<dbReference type="Proteomes" id="UP000070544">
    <property type="component" value="Unassembled WGS sequence"/>
</dbReference>
<proteinExistence type="predicted"/>
<dbReference type="EMBL" id="KQ965767">
    <property type="protein sequence ID" value="KXS14649.1"/>
    <property type="molecule type" value="Genomic_DNA"/>
</dbReference>
<keyword evidence="2" id="KW-1185">Reference proteome</keyword>
<evidence type="ECO:0000313" key="2">
    <source>
        <dbReference type="Proteomes" id="UP000070544"/>
    </source>
</evidence>
<evidence type="ECO:0000313" key="1">
    <source>
        <dbReference type="EMBL" id="KXS14649.1"/>
    </source>
</evidence>
<organism evidence="1 2">
    <name type="scientific">Gonapodya prolifera (strain JEL478)</name>
    <name type="common">Monoblepharis prolifera</name>
    <dbReference type="NCBI Taxonomy" id="1344416"/>
    <lineage>
        <taxon>Eukaryota</taxon>
        <taxon>Fungi</taxon>
        <taxon>Fungi incertae sedis</taxon>
        <taxon>Chytridiomycota</taxon>
        <taxon>Chytridiomycota incertae sedis</taxon>
        <taxon>Monoblepharidomycetes</taxon>
        <taxon>Monoblepharidales</taxon>
        <taxon>Gonapodyaceae</taxon>
        <taxon>Gonapodya</taxon>
    </lineage>
</organism>
<accession>A0A139ADB2</accession>
<name>A0A139ADB2_GONPJ</name>
<protein>
    <submittedName>
        <fullName evidence="1">Uncharacterized protein</fullName>
    </submittedName>
</protein>